<accession>A0A446CQI2</accession>
<evidence type="ECO:0000313" key="8">
    <source>
        <dbReference type="Proteomes" id="UP000289184"/>
    </source>
</evidence>
<dbReference type="EMBL" id="UFQB01000022">
    <property type="protein sequence ID" value="SSW70033.1"/>
    <property type="molecule type" value="Genomic_DNA"/>
</dbReference>
<dbReference type="PANTHER" id="PTHR30514">
    <property type="entry name" value="GLUCOKINASE"/>
    <property type="match status" value="1"/>
</dbReference>
<feature type="domain" description="SIS" evidence="6">
    <location>
        <begin position="136"/>
        <end position="273"/>
    </location>
</feature>
<dbReference type="SUPFAM" id="SSF46689">
    <property type="entry name" value="Homeodomain-like"/>
    <property type="match status" value="1"/>
</dbReference>
<dbReference type="Gene3D" id="1.10.10.10">
    <property type="entry name" value="Winged helix-like DNA-binding domain superfamily/Winged helix DNA-binding domain"/>
    <property type="match status" value="1"/>
</dbReference>
<feature type="domain" description="HTH rpiR-type" evidence="5">
    <location>
        <begin position="14"/>
        <end position="90"/>
    </location>
</feature>
<gene>
    <name evidence="7" type="primary">murR</name>
    <name evidence="7" type="ORF">AGI3411_04483</name>
</gene>
<keyword evidence="4" id="KW-0804">Transcription</keyword>
<dbReference type="InterPro" id="IPR036388">
    <property type="entry name" value="WH-like_DNA-bd_sf"/>
</dbReference>
<keyword evidence="1" id="KW-0805">Transcription regulation</keyword>
<dbReference type="InterPro" id="IPR035472">
    <property type="entry name" value="RpiR-like_SIS"/>
</dbReference>
<name>A0A446CQI2_9BURK</name>
<dbReference type="Gene3D" id="3.40.50.10490">
    <property type="entry name" value="Glucose-6-phosphate isomerase like protein, domain 1"/>
    <property type="match status" value="1"/>
</dbReference>
<dbReference type="CDD" id="cd05013">
    <property type="entry name" value="SIS_RpiR"/>
    <property type="match status" value="1"/>
</dbReference>
<reference evidence="7 8" key="1">
    <citation type="submission" date="2018-07" db="EMBL/GenBank/DDBJ databases">
        <authorList>
            <person name="Peeters C."/>
        </authorList>
    </citation>
    <scope>NUCLEOTIDE SEQUENCE [LARGE SCALE GENOMIC DNA]</scope>
    <source>
        <strain evidence="7 8">LMG 3411</strain>
    </source>
</reference>
<keyword evidence="8" id="KW-1185">Reference proteome</keyword>
<keyword evidence="2" id="KW-0238">DNA-binding</keyword>
<dbReference type="InterPro" id="IPR000281">
    <property type="entry name" value="HTH_RpiR"/>
</dbReference>
<dbReference type="GO" id="GO:0097367">
    <property type="term" value="F:carbohydrate derivative binding"/>
    <property type="evidence" value="ECO:0007669"/>
    <property type="project" value="InterPro"/>
</dbReference>
<evidence type="ECO:0000313" key="7">
    <source>
        <dbReference type="EMBL" id="SSW70033.1"/>
    </source>
</evidence>
<dbReference type="InterPro" id="IPR009057">
    <property type="entry name" value="Homeodomain-like_sf"/>
</dbReference>
<evidence type="ECO:0000256" key="4">
    <source>
        <dbReference type="ARBA" id="ARBA00023163"/>
    </source>
</evidence>
<dbReference type="InterPro" id="IPR001347">
    <property type="entry name" value="SIS_dom"/>
</dbReference>
<dbReference type="AlphaFoldDB" id="A0A446CQI2"/>
<dbReference type="Proteomes" id="UP000289184">
    <property type="component" value="Unassembled WGS sequence"/>
</dbReference>
<dbReference type="Pfam" id="PF01380">
    <property type="entry name" value="SIS"/>
    <property type="match status" value="1"/>
</dbReference>
<proteinExistence type="predicted"/>
<dbReference type="GO" id="GO:0003677">
    <property type="term" value="F:DNA binding"/>
    <property type="evidence" value="ECO:0007669"/>
    <property type="project" value="UniProtKB-KW"/>
</dbReference>
<dbReference type="PROSITE" id="PS51464">
    <property type="entry name" value="SIS"/>
    <property type="match status" value="1"/>
</dbReference>
<evidence type="ECO:0000256" key="1">
    <source>
        <dbReference type="ARBA" id="ARBA00023015"/>
    </source>
</evidence>
<dbReference type="GO" id="GO:0006096">
    <property type="term" value="P:glycolytic process"/>
    <property type="evidence" value="ECO:0007669"/>
    <property type="project" value="UniProtKB-KW"/>
</dbReference>
<dbReference type="Pfam" id="PF01418">
    <property type="entry name" value="HTH_6"/>
    <property type="match status" value="1"/>
</dbReference>
<dbReference type="OrthoDB" id="8713538at2"/>
<dbReference type="RefSeq" id="WP_129529561.1">
    <property type="nucleotide sequence ID" value="NZ_UFQB01000022.1"/>
</dbReference>
<dbReference type="GO" id="GO:0003700">
    <property type="term" value="F:DNA-binding transcription factor activity"/>
    <property type="evidence" value="ECO:0007669"/>
    <property type="project" value="InterPro"/>
</dbReference>
<keyword evidence="3" id="KW-0324">Glycolysis</keyword>
<dbReference type="InterPro" id="IPR046348">
    <property type="entry name" value="SIS_dom_sf"/>
</dbReference>
<dbReference type="InterPro" id="IPR047640">
    <property type="entry name" value="RpiR-like"/>
</dbReference>
<dbReference type="SUPFAM" id="SSF53697">
    <property type="entry name" value="SIS domain"/>
    <property type="match status" value="1"/>
</dbReference>
<dbReference type="PROSITE" id="PS51071">
    <property type="entry name" value="HTH_RPIR"/>
    <property type="match status" value="1"/>
</dbReference>
<evidence type="ECO:0000259" key="5">
    <source>
        <dbReference type="PROSITE" id="PS51071"/>
    </source>
</evidence>
<evidence type="ECO:0000256" key="2">
    <source>
        <dbReference type="ARBA" id="ARBA00023125"/>
    </source>
</evidence>
<dbReference type="PANTHER" id="PTHR30514:SF18">
    <property type="entry name" value="RPIR-FAMILY TRANSCRIPTIONAL REGULATOR"/>
    <property type="match status" value="1"/>
</dbReference>
<organism evidence="7 8">
    <name type="scientific">Achromobacter agilis</name>
    <dbReference type="NCBI Taxonomy" id="1353888"/>
    <lineage>
        <taxon>Bacteria</taxon>
        <taxon>Pseudomonadati</taxon>
        <taxon>Pseudomonadota</taxon>
        <taxon>Betaproteobacteria</taxon>
        <taxon>Burkholderiales</taxon>
        <taxon>Alcaligenaceae</taxon>
        <taxon>Achromobacter</taxon>
    </lineage>
</organism>
<evidence type="ECO:0000259" key="6">
    <source>
        <dbReference type="PROSITE" id="PS51464"/>
    </source>
</evidence>
<evidence type="ECO:0000256" key="3">
    <source>
        <dbReference type="ARBA" id="ARBA00023152"/>
    </source>
</evidence>
<protein>
    <submittedName>
        <fullName evidence="7">HTH-type transcriptional regulator MurR</fullName>
    </submittedName>
</protein>
<sequence>MQTTESATPPESLDELLTHLRKNFASYSSQFQAGVRYLLDHPREIPLLSMRKIAAGAGVKPATLVRLAQFLGFDGWQSLRELFVESVRGGPQPYTKRAKALIRVSGSRKMLSEMLEVQHRNLDVTGGNNGDSISVAVDLISSAANVYVAGFRSCFPVAFSFHYVYRLFRPTVHLIRGEAGTLEMDLRSLTKKDAVVVVSFAPYSMEILRVADAAHEAGCRVVALTDSTVAPIALRADCTLLFPVDSPSFFPSITAAVALSEALVEQLLAKKGKGAIKALEQSEDQLHQTGAYIPPQRHGSSEA</sequence>